<feature type="transmembrane region" description="Helical" evidence="1">
    <location>
        <begin position="12"/>
        <end position="30"/>
    </location>
</feature>
<name>A0A146G2U6_TERSA</name>
<dbReference type="PROSITE" id="PS51257">
    <property type="entry name" value="PROKAR_LIPOPROTEIN"/>
    <property type="match status" value="1"/>
</dbReference>
<keyword evidence="1" id="KW-0812">Transmembrane</keyword>
<dbReference type="AlphaFoldDB" id="A0A146G2U6"/>
<proteinExistence type="predicted"/>
<evidence type="ECO:0000313" key="3">
    <source>
        <dbReference type="Proteomes" id="UP000076023"/>
    </source>
</evidence>
<dbReference type="EMBL" id="BDCO01000002">
    <property type="protein sequence ID" value="GAT32165.1"/>
    <property type="molecule type" value="Genomic_DNA"/>
</dbReference>
<evidence type="ECO:0000313" key="2">
    <source>
        <dbReference type="EMBL" id="GAT32165.1"/>
    </source>
</evidence>
<sequence>MKSPSQETFAQVMFWTGMGCFPLSIILITVGARARKVRQAAALFFLAALTFTHFVWYFNVLGGALGTKVGRYEPPNWFSFLPFPLVGFIVVMAVWVANDRRRKQALLPPPLPRQ</sequence>
<dbReference type="Proteomes" id="UP000076023">
    <property type="component" value="Unassembled WGS sequence"/>
</dbReference>
<organism evidence="2 3">
    <name type="scientific">Terrimicrobium sacchariphilum</name>
    <dbReference type="NCBI Taxonomy" id="690879"/>
    <lineage>
        <taxon>Bacteria</taxon>
        <taxon>Pseudomonadati</taxon>
        <taxon>Verrucomicrobiota</taxon>
        <taxon>Terrimicrobiia</taxon>
        <taxon>Terrimicrobiales</taxon>
        <taxon>Terrimicrobiaceae</taxon>
        <taxon>Terrimicrobium</taxon>
    </lineage>
</organism>
<dbReference type="RefSeq" id="WP_075078012.1">
    <property type="nucleotide sequence ID" value="NZ_BDCO01000002.1"/>
</dbReference>
<evidence type="ECO:0000256" key="1">
    <source>
        <dbReference type="SAM" id="Phobius"/>
    </source>
</evidence>
<reference evidence="3" key="1">
    <citation type="journal article" date="2017" name="Genome Announc.">
        <title>Draft Genome Sequence of Terrimicrobium sacchariphilum NM-5T, a Facultative Anaerobic Soil Bacterium of the Class Spartobacteria.</title>
        <authorList>
            <person name="Qiu Y.L."/>
            <person name="Tourlousse D.M."/>
            <person name="Matsuura N."/>
            <person name="Ohashi A."/>
            <person name="Sekiguchi Y."/>
        </authorList>
    </citation>
    <scope>NUCLEOTIDE SEQUENCE [LARGE SCALE GENOMIC DNA]</scope>
    <source>
        <strain evidence="3">NM-5</strain>
    </source>
</reference>
<keyword evidence="1" id="KW-0472">Membrane</keyword>
<feature type="transmembrane region" description="Helical" evidence="1">
    <location>
        <begin position="42"/>
        <end position="65"/>
    </location>
</feature>
<gene>
    <name evidence="2" type="ORF">TSACC_2562</name>
</gene>
<keyword evidence="1" id="KW-1133">Transmembrane helix</keyword>
<dbReference type="InParanoid" id="A0A146G2U6"/>
<accession>A0A146G2U6</accession>
<comment type="caution">
    <text evidence="2">The sequence shown here is derived from an EMBL/GenBank/DDBJ whole genome shotgun (WGS) entry which is preliminary data.</text>
</comment>
<feature type="transmembrane region" description="Helical" evidence="1">
    <location>
        <begin position="77"/>
        <end position="97"/>
    </location>
</feature>
<protein>
    <submittedName>
        <fullName evidence="2">Uncharacterized protein</fullName>
    </submittedName>
</protein>
<keyword evidence="3" id="KW-1185">Reference proteome</keyword>